<proteinExistence type="predicted"/>
<dbReference type="AlphaFoldDB" id="A0A7S1YCX9"/>
<feature type="region of interest" description="Disordered" evidence="1">
    <location>
        <begin position="60"/>
        <end position="89"/>
    </location>
</feature>
<gene>
    <name evidence="2" type="ORF">GOCE00092_LOCUS17259</name>
</gene>
<reference evidence="2" key="1">
    <citation type="submission" date="2021-01" db="EMBL/GenBank/DDBJ databases">
        <authorList>
            <person name="Corre E."/>
            <person name="Pelletier E."/>
            <person name="Niang G."/>
            <person name="Scheremetjew M."/>
            <person name="Finn R."/>
            <person name="Kale V."/>
            <person name="Holt S."/>
            <person name="Cochrane G."/>
            <person name="Meng A."/>
            <person name="Brown T."/>
            <person name="Cohen L."/>
        </authorList>
    </citation>
    <scope>NUCLEOTIDE SEQUENCE</scope>
    <source>
        <strain evidence="2">CCMP 410</strain>
    </source>
</reference>
<sequence length="120" mass="12722">MAASDATKPVFKLYADPPKPGDATLRLERMHSRSLSADWGSEAAASAIGYMLGDLDIPDPPPFGTAGSLDDLSWDDSALSRPPPVEATAEETTAFEVIHASTTELKELSRDKSSSVVGFL</sequence>
<feature type="compositionally biased region" description="Low complexity" evidence="1">
    <location>
        <begin position="68"/>
        <end position="89"/>
    </location>
</feature>
<protein>
    <submittedName>
        <fullName evidence="2">Uncharacterized protein</fullName>
    </submittedName>
</protein>
<organism evidence="2">
    <name type="scientific">Grammatophora oceanica</name>
    <dbReference type="NCBI Taxonomy" id="210454"/>
    <lineage>
        <taxon>Eukaryota</taxon>
        <taxon>Sar</taxon>
        <taxon>Stramenopiles</taxon>
        <taxon>Ochrophyta</taxon>
        <taxon>Bacillariophyta</taxon>
        <taxon>Fragilariophyceae</taxon>
        <taxon>Fragilariophycidae</taxon>
        <taxon>Rhabdonematales</taxon>
        <taxon>Grammatophoraceae</taxon>
        <taxon>Grammatophora</taxon>
    </lineage>
</organism>
<evidence type="ECO:0000313" key="2">
    <source>
        <dbReference type="EMBL" id="CAD9291780.1"/>
    </source>
</evidence>
<dbReference type="EMBL" id="HBGK01033219">
    <property type="protein sequence ID" value="CAD9291780.1"/>
    <property type="molecule type" value="Transcribed_RNA"/>
</dbReference>
<evidence type="ECO:0000256" key="1">
    <source>
        <dbReference type="SAM" id="MobiDB-lite"/>
    </source>
</evidence>
<name>A0A7S1YCX9_9STRA</name>
<accession>A0A7S1YCX9</accession>